<gene>
    <name evidence="1" type="ORF">TraAM80_10063</name>
</gene>
<name>A0A422MRP3_TRYRA</name>
<dbReference type="Proteomes" id="UP000283634">
    <property type="component" value="Unassembled WGS sequence"/>
</dbReference>
<protein>
    <submittedName>
        <fullName evidence="1">Uncharacterized protein</fullName>
    </submittedName>
</protein>
<evidence type="ECO:0000313" key="1">
    <source>
        <dbReference type="EMBL" id="RNE95864.1"/>
    </source>
</evidence>
<dbReference type="RefSeq" id="XP_029233430.1">
    <property type="nucleotide sequence ID" value="XM_029386713.1"/>
</dbReference>
<dbReference type="GeneID" id="40333996"/>
<keyword evidence="2" id="KW-1185">Reference proteome</keyword>
<evidence type="ECO:0000313" key="2">
    <source>
        <dbReference type="Proteomes" id="UP000283634"/>
    </source>
</evidence>
<dbReference type="AlphaFoldDB" id="A0A422MRP3"/>
<dbReference type="EMBL" id="MKGL01000783">
    <property type="protein sequence ID" value="RNE95864.1"/>
    <property type="molecule type" value="Genomic_DNA"/>
</dbReference>
<organism evidence="1 2">
    <name type="scientific">Trypanosoma rangeli</name>
    <dbReference type="NCBI Taxonomy" id="5698"/>
    <lineage>
        <taxon>Eukaryota</taxon>
        <taxon>Discoba</taxon>
        <taxon>Euglenozoa</taxon>
        <taxon>Kinetoplastea</taxon>
        <taxon>Metakinetoplastina</taxon>
        <taxon>Trypanosomatida</taxon>
        <taxon>Trypanosomatidae</taxon>
        <taxon>Trypanosoma</taxon>
        <taxon>Herpetosoma</taxon>
    </lineage>
</organism>
<comment type="caution">
    <text evidence="1">The sequence shown here is derived from an EMBL/GenBank/DDBJ whole genome shotgun (WGS) entry which is preliminary data.</text>
</comment>
<reference evidence="1 2" key="1">
    <citation type="journal article" date="2018" name="BMC Genomics">
        <title>Genomic comparison of Trypanosoma conorhini and Trypanosoma rangeli to Trypanosoma cruzi strains of high and low virulence.</title>
        <authorList>
            <person name="Bradwell K.R."/>
            <person name="Koparde V.N."/>
            <person name="Matveyev A.V."/>
            <person name="Serrano M.G."/>
            <person name="Alves J.M."/>
            <person name="Parikh H."/>
            <person name="Huang B."/>
            <person name="Lee V."/>
            <person name="Espinosa-Alvarez O."/>
            <person name="Ortiz P.A."/>
            <person name="Costa-Martins A.G."/>
            <person name="Teixeira M.M."/>
            <person name="Buck G.A."/>
        </authorList>
    </citation>
    <scope>NUCLEOTIDE SEQUENCE [LARGE SCALE GENOMIC DNA]</scope>
    <source>
        <strain evidence="1 2">AM80</strain>
    </source>
</reference>
<accession>A0A422MRP3</accession>
<sequence length="186" mass="21470">MQLRLQQSIFRQTAYRNSRSRRARFVLHLVEYRVRRRRGAPMPHPDAVYTALARGRARHNPRRVSLFRPQKQRNRCQAEQALARCPDVGKRCGHRSCSGCSVTWPPKRAGKRSVVTGAPPVPTRERFVRANVDLHEVLVGPLCRDIQASPAELSGGHTYRCGAWWGRCHRRRRHDGQKRCSKMSTE</sequence>
<proteinExistence type="predicted"/>